<evidence type="ECO:0000313" key="4">
    <source>
        <dbReference type="EMBL" id="PKX89062.1"/>
    </source>
</evidence>
<name>A0A2I1BUL9_ASPN1</name>
<dbReference type="STRING" id="1392255.A0A2I1BUL9"/>
<accession>A0A2I1BUL9</accession>
<feature type="signal peptide" evidence="3">
    <location>
        <begin position="1"/>
        <end position="19"/>
    </location>
</feature>
<dbReference type="Gene3D" id="2.60.120.260">
    <property type="entry name" value="Galactose-binding domain-like"/>
    <property type="match status" value="1"/>
</dbReference>
<reference evidence="5" key="1">
    <citation type="journal article" date="2018" name="Proc. Natl. Acad. Sci. U.S.A.">
        <title>Linking secondary metabolites to gene clusters through genome sequencing of six diverse Aspergillus species.</title>
        <authorList>
            <person name="Kaerboelling I."/>
            <person name="Vesth T.C."/>
            <person name="Frisvad J.C."/>
            <person name="Nybo J.L."/>
            <person name="Theobald S."/>
            <person name="Kuo A."/>
            <person name="Bowyer P."/>
            <person name="Matsuda Y."/>
            <person name="Mondo S."/>
            <person name="Lyhne E.K."/>
            <person name="Kogle M.E."/>
            <person name="Clum A."/>
            <person name="Lipzen A."/>
            <person name="Salamov A."/>
            <person name="Ngan C.Y."/>
            <person name="Daum C."/>
            <person name="Chiniquy J."/>
            <person name="Barry K."/>
            <person name="LaButti K."/>
            <person name="Haridas S."/>
            <person name="Simmons B.A."/>
            <person name="Magnuson J.K."/>
            <person name="Mortensen U.H."/>
            <person name="Larsen T.O."/>
            <person name="Grigoriev I.V."/>
            <person name="Baker S.E."/>
            <person name="Andersen M.R."/>
        </authorList>
    </citation>
    <scope>NUCLEOTIDE SEQUENCE [LARGE SCALE GENOMIC DNA]</scope>
    <source>
        <strain evidence="5">IBT 16806</strain>
    </source>
</reference>
<keyword evidence="1" id="KW-0119">Carbohydrate metabolism</keyword>
<evidence type="ECO:0008006" key="6">
    <source>
        <dbReference type="Google" id="ProtNLM"/>
    </source>
</evidence>
<keyword evidence="2" id="KW-0624">Polysaccharide degradation</keyword>
<dbReference type="PANTHER" id="PTHR36848:SF2">
    <property type="entry name" value="SECRETED PROTEIN"/>
    <property type="match status" value="1"/>
</dbReference>
<dbReference type="OrthoDB" id="2588159at2759"/>
<protein>
    <recommendedName>
        <fullName evidence="6">Secreted protein</fullName>
    </recommendedName>
</protein>
<dbReference type="GO" id="GO:0000272">
    <property type="term" value="P:polysaccharide catabolic process"/>
    <property type="evidence" value="ECO:0007669"/>
    <property type="project" value="UniProtKB-KW"/>
</dbReference>
<dbReference type="SUPFAM" id="SSF49785">
    <property type="entry name" value="Galactose-binding domain-like"/>
    <property type="match status" value="1"/>
</dbReference>
<dbReference type="OMA" id="WEGFTNQ"/>
<dbReference type="Proteomes" id="UP000234474">
    <property type="component" value="Unassembled WGS sequence"/>
</dbReference>
<evidence type="ECO:0000256" key="3">
    <source>
        <dbReference type="SAM" id="SignalP"/>
    </source>
</evidence>
<comment type="caution">
    <text evidence="4">The sequence shown here is derived from an EMBL/GenBank/DDBJ whole genome shotgun (WGS) entry which is preliminary data.</text>
</comment>
<proteinExistence type="predicted"/>
<dbReference type="PANTHER" id="PTHR36848">
    <property type="entry name" value="DNA-BINDING PROTEIN (PUTATIVE SECRETED PROTEIN)-RELATED"/>
    <property type="match status" value="1"/>
</dbReference>
<evidence type="ECO:0000256" key="2">
    <source>
        <dbReference type="ARBA" id="ARBA00023326"/>
    </source>
</evidence>
<evidence type="ECO:0000313" key="5">
    <source>
        <dbReference type="Proteomes" id="UP000234474"/>
    </source>
</evidence>
<dbReference type="VEuPathDB" id="FungiDB:P174DRAFT_455263"/>
<dbReference type="RefSeq" id="XP_024677657.1">
    <property type="nucleotide sequence ID" value="XM_024829304.1"/>
</dbReference>
<dbReference type="Pfam" id="PF17132">
    <property type="entry name" value="Glyco_hydro_106"/>
    <property type="match status" value="1"/>
</dbReference>
<dbReference type="InterPro" id="IPR053161">
    <property type="entry name" value="Ulvan_degrading_GH"/>
</dbReference>
<dbReference type="GeneID" id="36536630"/>
<evidence type="ECO:0000256" key="1">
    <source>
        <dbReference type="ARBA" id="ARBA00023277"/>
    </source>
</evidence>
<dbReference type="InterPro" id="IPR008979">
    <property type="entry name" value="Galactose-bd-like_sf"/>
</dbReference>
<dbReference type="EMBL" id="MSZS01000011">
    <property type="protein sequence ID" value="PKX89062.1"/>
    <property type="molecule type" value="Genomic_DNA"/>
</dbReference>
<gene>
    <name evidence="4" type="ORF">P174DRAFT_455263</name>
</gene>
<sequence>MFVRKALLCLSLQATFAAANPSAADQFKSPPRPPELNFAIGKLRWVRHYRLIPDASVTTSYVQQDIADLAAKGAGGFELLPFYAYGNPTDATPPTDWNTYGFGTEAFRNVFDIALQAAVDNSLLMDFSLGASQGQGTPAEAGTEGLSVHLQLGVMTVRSGSSIIASVPEPQNLTGTLLSGGGFMHGLTNAEKGNLKGVIAGRIIKESKSNSSAMTTKVTIDEDSIVDLSPYVNGLDLDWKVPAGNDTWKIFAFWEGFTNQVSCSGGINGTTTIQRGSLAVDHFSKAGAKLHTKFFDDHILTGEATKTNLRVNGRYAWEDSMELLLVLPWTRGFLERFESAHGYSLVKYLPLLFNKGNSWARTYTPYAEEYEYGAYTTDHVSIHNANYQQTLSECYQEYLDYHVEWAKSHGIEFSTQVSYNLPMSFLNEIPSVDGPEGESLGFEDILDAYRSLSGPAQLSGKSDISSEVGAVFQPAYSQTIPELLLSIKKSYAGGLTTMVIHGMAYSGPYVQTTWPGYQPFSYGTTDSWSRIQPAWRHMDDVLGYLGRNQHILKSGKPRIDLAIYQSNSAWTAACIYDSDNLQAKGYTYNFLGPQNLQLPAASASNGVLSPDGPSYKALIFLNNTQIDEEVLSKVREFDRAGLPVFFVGEVQPLPLSSRPNEPYNTSVLVEQLIAHGTNIHHVKRNYDLPAALAKARITPRVQFSSPNSSIFSIYRTETQSRNDYVWLFNNANATFSSAPSFQVGKDMVPFLLDAWTGDTRPIGQYSFSNTGMRIPVRLQPYETIIIGFRPLTGKRQSWVTHTSGAVKAVSYTVDGRLYASIKGPSRVRINNTTDRALDAVVPSPTSLKLWNLEIQDWKGDPNDTTSIGTQISTHKFENQFLRPWKSISPELENVSGIGTYTTNFTVPDIEDIGAYLSVGPIFNTLRVWVNGYLVGPFAADNAAVDISNYIRRGKTNIVKVEVSTTLYNRIRAEMNDTMCMGYPLSLMAPDYASAGSQPYGLMGPVFLDWVVNKILE</sequence>
<organism evidence="4 5">
    <name type="scientific">Aspergillus novofumigatus (strain IBT 16806)</name>
    <dbReference type="NCBI Taxonomy" id="1392255"/>
    <lineage>
        <taxon>Eukaryota</taxon>
        <taxon>Fungi</taxon>
        <taxon>Dikarya</taxon>
        <taxon>Ascomycota</taxon>
        <taxon>Pezizomycotina</taxon>
        <taxon>Eurotiomycetes</taxon>
        <taxon>Eurotiomycetidae</taxon>
        <taxon>Eurotiales</taxon>
        <taxon>Aspergillaceae</taxon>
        <taxon>Aspergillus</taxon>
        <taxon>Aspergillus subgen. Fumigati</taxon>
    </lineage>
</organism>
<feature type="chain" id="PRO_5014126655" description="Secreted protein" evidence="3">
    <location>
        <begin position="20"/>
        <end position="1016"/>
    </location>
</feature>
<keyword evidence="5" id="KW-1185">Reference proteome</keyword>
<dbReference type="AlphaFoldDB" id="A0A2I1BUL9"/>
<keyword evidence="3" id="KW-0732">Signal</keyword>